<gene>
    <name evidence="2" type="ORF">K1J50_05530</name>
</gene>
<keyword evidence="1" id="KW-0732">Signal</keyword>
<reference evidence="2 3" key="1">
    <citation type="submission" date="2021-08" db="EMBL/GenBank/DDBJ databases">
        <title>Caldovatus sediminis gen. nov., sp. nov., a moderately thermophilic bacterium isolated from a hot spring.</title>
        <authorList>
            <person name="Hu C.-J."/>
            <person name="Li W.-J."/>
            <person name="Xian W.-D."/>
        </authorList>
    </citation>
    <scope>NUCLEOTIDE SEQUENCE [LARGE SCALE GENOMIC DNA]</scope>
    <source>
        <strain evidence="2 3">SYSU G05006</strain>
    </source>
</reference>
<dbReference type="PROSITE" id="PS51257">
    <property type="entry name" value="PROKAR_LIPOPROTEIN"/>
    <property type="match status" value="1"/>
</dbReference>
<comment type="caution">
    <text evidence="2">The sequence shown here is derived from an EMBL/GenBank/DDBJ whole genome shotgun (WGS) entry which is preliminary data.</text>
</comment>
<dbReference type="RefSeq" id="WP_220116523.1">
    <property type="nucleotide sequence ID" value="NZ_JAHZUY010000008.1"/>
</dbReference>
<evidence type="ECO:0000313" key="3">
    <source>
        <dbReference type="Proteomes" id="UP001519924"/>
    </source>
</evidence>
<protein>
    <recommendedName>
        <fullName evidence="4">Lipoprotein</fullName>
    </recommendedName>
</protein>
<keyword evidence="3" id="KW-1185">Reference proteome</keyword>
<name>A0ABS7F0B2_9PROT</name>
<sequence length="135" mass="14105">MRRRRAPAALALLALAACATQAGFDARMNALVGLEESELVRAIGIPDGEYRTPDGRRFLQYERLGARGPAQVEPAFGFGLGYGGWGRGTFFGTGLALGGPAYVYPPPACSVTFEIVGGRVAGYTRRGGGCVAVPP</sequence>
<proteinExistence type="predicted"/>
<accession>A0ABS7F0B2</accession>
<evidence type="ECO:0000313" key="2">
    <source>
        <dbReference type="EMBL" id="MBW8268943.1"/>
    </source>
</evidence>
<evidence type="ECO:0008006" key="4">
    <source>
        <dbReference type="Google" id="ProtNLM"/>
    </source>
</evidence>
<feature type="signal peptide" evidence="1">
    <location>
        <begin position="1"/>
        <end position="22"/>
    </location>
</feature>
<organism evidence="2 3">
    <name type="scientific">Caldovatus aquaticus</name>
    <dbReference type="NCBI Taxonomy" id="2865671"/>
    <lineage>
        <taxon>Bacteria</taxon>
        <taxon>Pseudomonadati</taxon>
        <taxon>Pseudomonadota</taxon>
        <taxon>Alphaproteobacteria</taxon>
        <taxon>Acetobacterales</taxon>
        <taxon>Roseomonadaceae</taxon>
        <taxon>Caldovatus</taxon>
    </lineage>
</organism>
<dbReference type="Proteomes" id="UP001519924">
    <property type="component" value="Unassembled WGS sequence"/>
</dbReference>
<evidence type="ECO:0000256" key="1">
    <source>
        <dbReference type="SAM" id="SignalP"/>
    </source>
</evidence>
<dbReference type="EMBL" id="JAHZUY010000008">
    <property type="protein sequence ID" value="MBW8268943.1"/>
    <property type="molecule type" value="Genomic_DNA"/>
</dbReference>
<feature type="chain" id="PRO_5045403941" description="Lipoprotein" evidence="1">
    <location>
        <begin position="23"/>
        <end position="135"/>
    </location>
</feature>